<protein>
    <submittedName>
        <fullName evidence="2">Uncharacterized protein</fullName>
    </submittedName>
</protein>
<evidence type="ECO:0000313" key="2">
    <source>
        <dbReference type="EMBL" id="SVB83686.1"/>
    </source>
</evidence>
<name>A0A382H8Q4_9ZZZZ</name>
<dbReference type="EMBL" id="UINC01059837">
    <property type="protein sequence ID" value="SVB83686.1"/>
    <property type="molecule type" value="Genomic_DNA"/>
</dbReference>
<gene>
    <name evidence="2" type="ORF">METZ01_LOCUS236540</name>
</gene>
<accession>A0A382H8Q4</accession>
<feature type="region of interest" description="Disordered" evidence="1">
    <location>
        <begin position="30"/>
        <end position="105"/>
    </location>
</feature>
<dbReference type="AlphaFoldDB" id="A0A382H8Q4"/>
<proteinExistence type="predicted"/>
<organism evidence="2">
    <name type="scientific">marine metagenome</name>
    <dbReference type="NCBI Taxonomy" id="408172"/>
    <lineage>
        <taxon>unclassified sequences</taxon>
        <taxon>metagenomes</taxon>
        <taxon>ecological metagenomes</taxon>
    </lineage>
</organism>
<feature type="compositionally biased region" description="Basic residues" evidence="1">
    <location>
        <begin position="92"/>
        <end position="105"/>
    </location>
</feature>
<evidence type="ECO:0000256" key="1">
    <source>
        <dbReference type="SAM" id="MobiDB-lite"/>
    </source>
</evidence>
<reference evidence="2" key="1">
    <citation type="submission" date="2018-05" db="EMBL/GenBank/DDBJ databases">
        <authorList>
            <person name="Lanie J.A."/>
            <person name="Ng W.-L."/>
            <person name="Kazmierczak K.M."/>
            <person name="Andrzejewski T.M."/>
            <person name="Davidsen T.M."/>
            <person name="Wayne K.J."/>
            <person name="Tettelin H."/>
            <person name="Glass J.I."/>
            <person name="Rusch D."/>
            <person name="Podicherti R."/>
            <person name="Tsui H.-C.T."/>
            <person name="Winkler M.E."/>
        </authorList>
    </citation>
    <scope>NUCLEOTIDE SEQUENCE</scope>
</reference>
<feature type="compositionally biased region" description="Basic and acidic residues" evidence="1">
    <location>
        <begin position="74"/>
        <end position="86"/>
    </location>
</feature>
<sequence>MARKKSQKAGYWSLGMSSWFKKALGIGGSGLRARNKKGHYKKDDLSTTDVNEAYVDGRTPAERNKRARGAKGKFKADDKSTKKVNEAYKGGKAPKKKRGRPRKKK</sequence>